<reference evidence="2" key="2">
    <citation type="submission" date="2023-05" db="EMBL/GenBank/DDBJ databases">
        <authorList>
            <consortium name="Lawrence Berkeley National Laboratory"/>
            <person name="Steindorff A."/>
            <person name="Hensen N."/>
            <person name="Bonometti L."/>
            <person name="Westerberg I."/>
            <person name="Brannstrom I.O."/>
            <person name="Guillou S."/>
            <person name="Cros-Aarteil S."/>
            <person name="Calhoun S."/>
            <person name="Haridas S."/>
            <person name="Kuo A."/>
            <person name="Mondo S."/>
            <person name="Pangilinan J."/>
            <person name="Riley R."/>
            <person name="Labutti K."/>
            <person name="Andreopoulos B."/>
            <person name="Lipzen A."/>
            <person name="Chen C."/>
            <person name="Yanf M."/>
            <person name="Daum C."/>
            <person name="Ng V."/>
            <person name="Clum A."/>
            <person name="Ohm R."/>
            <person name="Martin F."/>
            <person name="Silar P."/>
            <person name="Natvig D."/>
            <person name="Lalanne C."/>
            <person name="Gautier V."/>
            <person name="Ament-Velasquez S.L."/>
            <person name="Kruys A."/>
            <person name="Hutchinson M.I."/>
            <person name="Powell A.J."/>
            <person name="Barry K."/>
            <person name="Miller A.N."/>
            <person name="Grigoriev I.V."/>
            <person name="Debuchy R."/>
            <person name="Gladieux P."/>
            <person name="Thoren M.H."/>
            <person name="Johannesson H."/>
        </authorList>
    </citation>
    <scope>NUCLEOTIDE SEQUENCE</scope>
    <source>
        <strain evidence="2">PSN309</strain>
    </source>
</reference>
<proteinExistence type="predicted"/>
<dbReference type="AlphaFoldDB" id="A0AAN7AGV0"/>
<evidence type="ECO:0000313" key="3">
    <source>
        <dbReference type="Proteomes" id="UP001302126"/>
    </source>
</evidence>
<feature type="compositionally biased region" description="Polar residues" evidence="1">
    <location>
        <begin position="80"/>
        <end position="101"/>
    </location>
</feature>
<accession>A0AAN7AGV0</accession>
<dbReference type="Proteomes" id="UP001302126">
    <property type="component" value="Unassembled WGS sequence"/>
</dbReference>
<comment type="caution">
    <text evidence="2">The sequence shown here is derived from an EMBL/GenBank/DDBJ whole genome shotgun (WGS) entry which is preliminary data.</text>
</comment>
<feature type="region of interest" description="Disordered" evidence="1">
    <location>
        <begin position="1"/>
        <end position="29"/>
    </location>
</feature>
<protein>
    <submittedName>
        <fullName evidence="2">Uncharacterized protein</fullName>
    </submittedName>
</protein>
<organism evidence="2 3">
    <name type="scientific">Podospora australis</name>
    <dbReference type="NCBI Taxonomy" id="1536484"/>
    <lineage>
        <taxon>Eukaryota</taxon>
        <taxon>Fungi</taxon>
        <taxon>Dikarya</taxon>
        <taxon>Ascomycota</taxon>
        <taxon>Pezizomycotina</taxon>
        <taxon>Sordariomycetes</taxon>
        <taxon>Sordariomycetidae</taxon>
        <taxon>Sordariales</taxon>
        <taxon>Podosporaceae</taxon>
        <taxon>Podospora</taxon>
    </lineage>
</organism>
<dbReference type="EMBL" id="MU864416">
    <property type="protein sequence ID" value="KAK4186743.1"/>
    <property type="molecule type" value="Genomic_DNA"/>
</dbReference>
<keyword evidence="3" id="KW-1185">Reference proteome</keyword>
<evidence type="ECO:0000313" key="2">
    <source>
        <dbReference type="EMBL" id="KAK4186743.1"/>
    </source>
</evidence>
<feature type="region of interest" description="Disordered" evidence="1">
    <location>
        <begin position="73"/>
        <end position="101"/>
    </location>
</feature>
<feature type="compositionally biased region" description="Basic and acidic residues" evidence="1">
    <location>
        <begin position="9"/>
        <end position="18"/>
    </location>
</feature>
<evidence type="ECO:0000256" key="1">
    <source>
        <dbReference type="SAM" id="MobiDB-lite"/>
    </source>
</evidence>
<sequence length="335" mass="38792">MDGLSQDTFRQDSEHEDREVDDDDFERKYPRGSEKRCKECRYAPKVCAECRFWLENYGCPRPEILDNRNAARDSNRDDMTQQQQSPSLRPYTSSRGDAPTSTIIEPYISSTLQTPSTSQHLSSSAHGFWDFGNSWHEESWTTTHRQMQRQGQQQGNWVWTEHFVTEDTRSSTTWFTKEITTGRGAGGQYSRQQQHITTMHQQRVLSVQSTFRQNSHIRRPAGRVKPNHVSPFSRGYTHAVYDRAYKFSTTHVLGLWAPPLILKRELEDSWRWRNYKRVILQCKGLTGLAEISARGWRGGNVTSGEILVRILFAEWPRALLGTIWNSSVGTTETEI</sequence>
<reference evidence="2" key="1">
    <citation type="journal article" date="2023" name="Mol. Phylogenet. Evol.">
        <title>Genome-scale phylogeny and comparative genomics of the fungal order Sordariales.</title>
        <authorList>
            <person name="Hensen N."/>
            <person name="Bonometti L."/>
            <person name="Westerberg I."/>
            <person name="Brannstrom I.O."/>
            <person name="Guillou S."/>
            <person name="Cros-Aarteil S."/>
            <person name="Calhoun S."/>
            <person name="Haridas S."/>
            <person name="Kuo A."/>
            <person name="Mondo S."/>
            <person name="Pangilinan J."/>
            <person name="Riley R."/>
            <person name="LaButti K."/>
            <person name="Andreopoulos B."/>
            <person name="Lipzen A."/>
            <person name="Chen C."/>
            <person name="Yan M."/>
            <person name="Daum C."/>
            <person name="Ng V."/>
            <person name="Clum A."/>
            <person name="Steindorff A."/>
            <person name="Ohm R.A."/>
            <person name="Martin F."/>
            <person name="Silar P."/>
            <person name="Natvig D.O."/>
            <person name="Lalanne C."/>
            <person name="Gautier V."/>
            <person name="Ament-Velasquez S.L."/>
            <person name="Kruys A."/>
            <person name="Hutchinson M.I."/>
            <person name="Powell A.J."/>
            <person name="Barry K."/>
            <person name="Miller A.N."/>
            <person name="Grigoriev I.V."/>
            <person name="Debuchy R."/>
            <person name="Gladieux P."/>
            <person name="Hiltunen Thoren M."/>
            <person name="Johannesson H."/>
        </authorList>
    </citation>
    <scope>NUCLEOTIDE SEQUENCE</scope>
    <source>
        <strain evidence="2">PSN309</strain>
    </source>
</reference>
<name>A0AAN7AGV0_9PEZI</name>
<gene>
    <name evidence="2" type="ORF">QBC35DRAFT_255401</name>
</gene>